<comment type="similarity">
    <text evidence="3 13 16">Belongs to the phosphoglycerate kinase family.</text>
</comment>
<dbReference type="PROSITE" id="PS00111">
    <property type="entry name" value="PGLYCERATE_KINASE"/>
    <property type="match status" value="1"/>
</dbReference>
<comment type="caution">
    <text evidence="18">The sequence shown here is derived from an EMBL/GenBank/DDBJ whole genome shotgun (WGS) entry which is preliminary data.</text>
</comment>
<dbReference type="Gene3D" id="3.40.50.1260">
    <property type="entry name" value="Phosphoglycerate kinase, N-terminal domain"/>
    <property type="match status" value="2"/>
</dbReference>
<dbReference type="GO" id="GO:0005524">
    <property type="term" value="F:ATP binding"/>
    <property type="evidence" value="ECO:0007669"/>
    <property type="project" value="UniProtKB-KW"/>
</dbReference>
<dbReference type="EC" id="2.7.2.3" evidence="5 13"/>
<dbReference type="SUPFAM" id="SSF53748">
    <property type="entry name" value="Phosphoglycerate kinase"/>
    <property type="match status" value="1"/>
</dbReference>
<evidence type="ECO:0000256" key="13">
    <source>
        <dbReference type="HAMAP-Rule" id="MF_00145"/>
    </source>
</evidence>
<dbReference type="GO" id="GO:0043531">
    <property type="term" value="F:ADP binding"/>
    <property type="evidence" value="ECO:0007669"/>
    <property type="project" value="TreeGrafter"/>
</dbReference>
<feature type="region of interest" description="Disordered" evidence="17">
    <location>
        <begin position="1"/>
        <end position="56"/>
    </location>
</feature>
<evidence type="ECO:0000256" key="15">
    <source>
        <dbReference type="PIRSR" id="PIRSR000724-2"/>
    </source>
</evidence>
<evidence type="ECO:0000256" key="8">
    <source>
        <dbReference type="ARBA" id="ARBA00022679"/>
    </source>
</evidence>
<evidence type="ECO:0000256" key="5">
    <source>
        <dbReference type="ARBA" id="ARBA00013061"/>
    </source>
</evidence>
<evidence type="ECO:0000256" key="6">
    <source>
        <dbReference type="ARBA" id="ARBA00016471"/>
    </source>
</evidence>
<dbReference type="InterPro" id="IPR015824">
    <property type="entry name" value="Phosphoglycerate_kinase_N"/>
</dbReference>
<dbReference type="InterPro" id="IPR015911">
    <property type="entry name" value="Phosphoglycerate_kinase_CS"/>
</dbReference>
<dbReference type="PANTHER" id="PTHR11406">
    <property type="entry name" value="PHOSPHOGLYCERATE KINASE"/>
    <property type="match status" value="1"/>
</dbReference>
<evidence type="ECO:0000256" key="16">
    <source>
        <dbReference type="RuleBase" id="RU000532"/>
    </source>
</evidence>
<evidence type="ECO:0000313" key="18">
    <source>
        <dbReference type="EMBL" id="EHN10845.1"/>
    </source>
</evidence>
<dbReference type="PATRIC" id="fig|1097667.3.peg.2307"/>
<feature type="binding site" evidence="13 15">
    <location>
        <position position="349"/>
    </location>
    <ligand>
        <name>ATP</name>
        <dbReference type="ChEBI" id="CHEBI:30616"/>
    </ligand>
</feature>
<keyword evidence="19" id="KW-1185">Reference proteome</keyword>
<feature type="binding site" evidence="13 15">
    <location>
        <position position="258"/>
    </location>
    <ligand>
        <name>ATP</name>
        <dbReference type="ChEBI" id="CHEBI:30616"/>
    </ligand>
</feature>
<evidence type="ECO:0000256" key="4">
    <source>
        <dbReference type="ARBA" id="ARBA00011245"/>
    </source>
</evidence>
<gene>
    <name evidence="13" type="primary">pgk</name>
    <name evidence="18" type="ORF">PAI11_23260</name>
</gene>
<evidence type="ECO:0000256" key="2">
    <source>
        <dbReference type="ARBA" id="ARBA00004838"/>
    </source>
</evidence>
<evidence type="ECO:0000256" key="12">
    <source>
        <dbReference type="ARBA" id="ARBA00023152"/>
    </source>
</evidence>
<keyword evidence="8 13" id="KW-0808">Transferase</keyword>
<dbReference type="GO" id="GO:0006096">
    <property type="term" value="P:glycolytic process"/>
    <property type="evidence" value="ECO:0007669"/>
    <property type="project" value="UniProtKB-UniRule"/>
</dbReference>
<comment type="subunit">
    <text evidence="4 13">Monomer.</text>
</comment>
<sequence>MGLLEPRRRPGRAPALGPADHRAAGDPAARRTTTRRADPTHRRTHMSTDAPTDRRAPIRTLEDLAVDGKRVFVRVDFNVPLDGDGAITDDTRIQAALPTLRRLLDEGAALILAAHLGRPKGVDPALSLAPVAARLGELLGRGVALSPEVVGAESTRLAAALEPGQVLMLENVRFEPGETKNDPDLARAYAALSDGIFVNDAFGAAHRAHASTEGVAHHVEQAAAGLLLQGEVETLEGILADPGRPLVAIVGGAKVTDKIGVIDAFLERADTILIGGAMCFPFFKAQGHEVGSSLCEEAGVEPAARALRDAELKGCRLLLPIDLSLGREFSATTEQRDLDGVDTPDGWMGLDIGPKTAAAYREEILGAGSVFWNGPMGAFELEPFAPGTRTVAEAVAETEATTVVGGGDSAAALQQFGLGDQVTHLSTGGGASLELIEGKALPGVEVLRQA</sequence>
<feature type="binding site" evidence="13">
    <location>
        <position position="207"/>
    </location>
    <ligand>
        <name>substrate</name>
    </ligand>
</feature>
<reference evidence="18 19" key="1">
    <citation type="journal article" date="2013" name="Biodegradation">
        <title>Quantitative proteomic analysis of ibuprofen-degrading Patulibacter sp. strain I11.</title>
        <authorList>
            <person name="Almeida B."/>
            <person name="Kjeldal H."/>
            <person name="Lolas I."/>
            <person name="Knudsen A.D."/>
            <person name="Carvalho G."/>
            <person name="Nielsen K.L."/>
            <person name="Barreto Crespo M.T."/>
            <person name="Stensballe A."/>
            <person name="Nielsen J.L."/>
        </authorList>
    </citation>
    <scope>NUCLEOTIDE SEQUENCE [LARGE SCALE GENOMIC DNA]</scope>
    <source>
        <strain evidence="18 19">I11</strain>
    </source>
</reference>
<dbReference type="GO" id="GO:0005829">
    <property type="term" value="C:cytosol"/>
    <property type="evidence" value="ECO:0007669"/>
    <property type="project" value="TreeGrafter"/>
</dbReference>
<evidence type="ECO:0000313" key="19">
    <source>
        <dbReference type="Proteomes" id="UP000005143"/>
    </source>
</evidence>
<dbReference type="GO" id="GO:0006094">
    <property type="term" value="P:gluconeogenesis"/>
    <property type="evidence" value="ECO:0007669"/>
    <property type="project" value="TreeGrafter"/>
</dbReference>
<organism evidence="18 19">
    <name type="scientific">Patulibacter medicamentivorans</name>
    <dbReference type="NCBI Taxonomy" id="1097667"/>
    <lineage>
        <taxon>Bacteria</taxon>
        <taxon>Bacillati</taxon>
        <taxon>Actinomycetota</taxon>
        <taxon>Thermoleophilia</taxon>
        <taxon>Solirubrobacterales</taxon>
        <taxon>Patulibacteraceae</taxon>
        <taxon>Patulibacter</taxon>
    </lineage>
</organism>
<comment type="subcellular location">
    <subcellularLocation>
        <location evidence="13">Cytoplasm</location>
    </subcellularLocation>
</comment>
<dbReference type="HAMAP" id="MF_00145">
    <property type="entry name" value="Phosphoglyc_kinase"/>
    <property type="match status" value="1"/>
</dbReference>
<comment type="pathway">
    <text evidence="2 13">Carbohydrate degradation; glycolysis; pyruvate from D-glyceraldehyde 3-phosphate: step 2/5.</text>
</comment>
<keyword evidence="7 13" id="KW-0963">Cytoplasm</keyword>
<feature type="binding site" evidence="13">
    <location>
        <position position="92"/>
    </location>
    <ligand>
        <name>substrate</name>
    </ligand>
</feature>
<dbReference type="GO" id="GO:0004618">
    <property type="term" value="F:phosphoglycerate kinase activity"/>
    <property type="evidence" value="ECO:0007669"/>
    <property type="project" value="UniProtKB-UniRule"/>
</dbReference>
<feature type="binding site" evidence="13 14">
    <location>
        <begin position="115"/>
        <end position="118"/>
    </location>
    <ligand>
        <name>substrate</name>
    </ligand>
</feature>
<evidence type="ECO:0000256" key="1">
    <source>
        <dbReference type="ARBA" id="ARBA00000642"/>
    </source>
</evidence>
<dbReference type="InterPro" id="IPR001576">
    <property type="entry name" value="Phosphoglycerate_kinase"/>
</dbReference>
<dbReference type="PANTHER" id="PTHR11406:SF23">
    <property type="entry name" value="PHOSPHOGLYCERATE KINASE 1, CHLOROPLASTIC-RELATED"/>
    <property type="match status" value="1"/>
</dbReference>
<evidence type="ECO:0000256" key="7">
    <source>
        <dbReference type="ARBA" id="ARBA00022490"/>
    </source>
</evidence>
<feature type="binding site" evidence="13 15">
    <location>
        <position position="380"/>
    </location>
    <ligand>
        <name>ATP</name>
        <dbReference type="ChEBI" id="CHEBI:30616"/>
    </ligand>
</feature>
<evidence type="ECO:0000256" key="3">
    <source>
        <dbReference type="ARBA" id="ARBA00008982"/>
    </source>
</evidence>
<dbReference type="PIRSF" id="PIRSF000724">
    <property type="entry name" value="Pgk"/>
    <property type="match status" value="1"/>
</dbReference>
<keyword evidence="10 13" id="KW-0418">Kinase</keyword>
<dbReference type="InterPro" id="IPR036043">
    <property type="entry name" value="Phosphoglycerate_kinase_sf"/>
</dbReference>
<dbReference type="PRINTS" id="PR00477">
    <property type="entry name" value="PHGLYCKINASE"/>
</dbReference>
<feature type="binding site" evidence="13">
    <location>
        <position position="173"/>
    </location>
    <ligand>
        <name>substrate</name>
    </ligand>
</feature>
<dbReference type="UniPathway" id="UPA00109">
    <property type="reaction ID" value="UER00185"/>
</dbReference>
<evidence type="ECO:0000256" key="9">
    <source>
        <dbReference type="ARBA" id="ARBA00022741"/>
    </source>
</evidence>
<dbReference type="AlphaFoldDB" id="H0E676"/>
<feature type="binding site" evidence="14">
    <location>
        <position position="207"/>
    </location>
    <ligand>
        <name>(2R)-3-phosphoglycerate</name>
        <dbReference type="ChEBI" id="CHEBI:58272"/>
    </ligand>
</feature>
<feature type="binding site" evidence="13 15">
    <location>
        <begin position="406"/>
        <end position="409"/>
    </location>
    <ligand>
        <name>ATP</name>
        <dbReference type="ChEBI" id="CHEBI:30616"/>
    </ligand>
</feature>
<evidence type="ECO:0000256" key="17">
    <source>
        <dbReference type="SAM" id="MobiDB-lite"/>
    </source>
</evidence>
<feature type="binding site" evidence="14">
    <location>
        <position position="173"/>
    </location>
    <ligand>
        <name>(2R)-3-phosphoglycerate</name>
        <dbReference type="ChEBI" id="CHEBI:58272"/>
    </ligand>
</feature>
<dbReference type="FunFam" id="3.40.50.1260:FF:000031">
    <property type="entry name" value="Phosphoglycerate kinase 1"/>
    <property type="match status" value="1"/>
</dbReference>
<keyword evidence="12 13" id="KW-0324">Glycolysis</keyword>
<protein>
    <recommendedName>
        <fullName evidence="6 13">Phosphoglycerate kinase</fullName>
        <ecNumber evidence="5 13">2.7.2.3</ecNumber>
    </recommendedName>
</protein>
<feature type="binding site" evidence="14">
    <location>
        <position position="92"/>
    </location>
    <ligand>
        <name>(2R)-3-phosphoglycerate</name>
        <dbReference type="ChEBI" id="CHEBI:58272"/>
    </ligand>
</feature>
<dbReference type="FunFam" id="3.40.50.1260:FF:000006">
    <property type="entry name" value="Phosphoglycerate kinase"/>
    <property type="match status" value="1"/>
</dbReference>
<accession>H0E676</accession>
<evidence type="ECO:0000256" key="14">
    <source>
        <dbReference type="PIRSR" id="PIRSR000724-1"/>
    </source>
</evidence>
<comment type="catalytic activity">
    <reaction evidence="1 13 16">
        <text>(2R)-3-phosphoglycerate + ATP = (2R)-3-phospho-glyceroyl phosphate + ADP</text>
        <dbReference type="Rhea" id="RHEA:14801"/>
        <dbReference type="ChEBI" id="CHEBI:30616"/>
        <dbReference type="ChEBI" id="CHEBI:57604"/>
        <dbReference type="ChEBI" id="CHEBI:58272"/>
        <dbReference type="ChEBI" id="CHEBI:456216"/>
        <dbReference type="EC" id="2.7.2.3"/>
    </reaction>
</comment>
<evidence type="ECO:0000256" key="10">
    <source>
        <dbReference type="ARBA" id="ARBA00022777"/>
    </source>
</evidence>
<keyword evidence="11 13" id="KW-0067">ATP-binding</keyword>
<keyword evidence="9 13" id="KW-0547">Nucleotide-binding</keyword>
<proteinExistence type="inferred from homology"/>
<dbReference type="Proteomes" id="UP000005143">
    <property type="component" value="Unassembled WGS sequence"/>
</dbReference>
<feature type="binding site" evidence="13 14">
    <location>
        <begin position="76"/>
        <end position="78"/>
    </location>
    <ligand>
        <name>substrate</name>
    </ligand>
</feature>
<name>H0E676_9ACTN</name>
<evidence type="ECO:0000256" key="11">
    <source>
        <dbReference type="ARBA" id="ARBA00022840"/>
    </source>
</evidence>
<dbReference type="EMBL" id="AGUD01000200">
    <property type="protein sequence ID" value="EHN10845.1"/>
    <property type="molecule type" value="Genomic_DNA"/>
</dbReference>
<dbReference type="Pfam" id="PF00162">
    <property type="entry name" value="PGK"/>
    <property type="match status" value="1"/>
</dbReference>